<name>A0A8J3XSP1_9ACTN</name>
<proteinExistence type="predicted"/>
<evidence type="ECO:0000256" key="1">
    <source>
        <dbReference type="SAM" id="Phobius"/>
    </source>
</evidence>
<evidence type="ECO:0000313" key="4">
    <source>
        <dbReference type="Proteomes" id="UP000644610"/>
    </source>
</evidence>
<sequence length="128" mass="13557">MVELAMIMPIILAIVLLIVQMTLWIHGRQVADAAAREGARIARASGTSSGWQGEAETKAEEIVQAIGPQLLSDATVSAWENGDERGVDVTGTVVQVVPLLPARTFTITSHFGGPTECFRPDDGSPGCE</sequence>
<keyword evidence="4" id="KW-1185">Reference proteome</keyword>
<gene>
    <name evidence="3" type="ORF">Psi02_77740</name>
</gene>
<comment type="caution">
    <text evidence="3">The sequence shown here is derived from an EMBL/GenBank/DDBJ whole genome shotgun (WGS) entry which is preliminary data.</text>
</comment>
<dbReference type="AlphaFoldDB" id="A0A8J3XSP1"/>
<feature type="domain" description="TadE-like" evidence="2">
    <location>
        <begin position="1"/>
        <end position="40"/>
    </location>
</feature>
<reference evidence="3" key="1">
    <citation type="submission" date="2021-01" db="EMBL/GenBank/DDBJ databases">
        <title>Whole genome shotgun sequence of Planotetraspora silvatica NBRC 100141.</title>
        <authorList>
            <person name="Komaki H."/>
            <person name="Tamura T."/>
        </authorList>
    </citation>
    <scope>NUCLEOTIDE SEQUENCE</scope>
    <source>
        <strain evidence="3">NBRC 100141</strain>
    </source>
</reference>
<dbReference type="Proteomes" id="UP000644610">
    <property type="component" value="Unassembled WGS sequence"/>
</dbReference>
<dbReference type="EMBL" id="BOOQ01000067">
    <property type="protein sequence ID" value="GII51350.1"/>
    <property type="molecule type" value="Genomic_DNA"/>
</dbReference>
<dbReference type="RefSeq" id="WP_239095514.1">
    <property type="nucleotide sequence ID" value="NZ_BAAAKY010000010.1"/>
</dbReference>
<keyword evidence="1" id="KW-0472">Membrane</keyword>
<keyword evidence="1" id="KW-1133">Transmembrane helix</keyword>
<feature type="transmembrane region" description="Helical" evidence="1">
    <location>
        <begin position="6"/>
        <end position="26"/>
    </location>
</feature>
<keyword evidence="1" id="KW-0812">Transmembrane</keyword>
<accession>A0A8J3XSP1</accession>
<evidence type="ECO:0000259" key="2">
    <source>
        <dbReference type="Pfam" id="PF07811"/>
    </source>
</evidence>
<dbReference type="Pfam" id="PF07811">
    <property type="entry name" value="TadE"/>
    <property type="match status" value="1"/>
</dbReference>
<organism evidence="3 4">
    <name type="scientific">Planotetraspora silvatica</name>
    <dbReference type="NCBI Taxonomy" id="234614"/>
    <lineage>
        <taxon>Bacteria</taxon>
        <taxon>Bacillati</taxon>
        <taxon>Actinomycetota</taxon>
        <taxon>Actinomycetes</taxon>
        <taxon>Streptosporangiales</taxon>
        <taxon>Streptosporangiaceae</taxon>
        <taxon>Planotetraspora</taxon>
    </lineage>
</organism>
<evidence type="ECO:0000313" key="3">
    <source>
        <dbReference type="EMBL" id="GII51350.1"/>
    </source>
</evidence>
<protein>
    <recommendedName>
        <fullName evidence="2">TadE-like domain-containing protein</fullName>
    </recommendedName>
</protein>
<dbReference type="InterPro" id="IPR012495">
    <property type="entry name" value="TadE-like_dom"/>
</dbReference>